<dbReference type="Proteomes" id="UP000246278">
    <property type="component" value="Unassembled WGS sequence"/>
</dbReference>
<evidence type="ECO:0000259" key="5">
    <source>
        <dbReference type="PROSITE" id="PS50977"/>
    </source>
</evidence>
<dbReference type="InterPro" id="IPR023772">
    <property type="entry name" value="DNA-bd_HTH_TetR-type_CS"/>
</dbReference>
<feature type="domain" description="HTH tetR-type" evidence="5">
    <location>
        <begin position="9"/>
        <end position="69"/>
    </location>
</feature>
<name>A0A317T8M2_9CHLB</name>
<dbReference type="FunFam" id="1.10.10.60:FF:000141">
    <property type="entry name" value="TetR family transcriptional regulator"/>
    <property type="match status" value="1"/>
</dbReference>
<sequence>MCPKIVDKKLKRQQLVKAAVGVFSERGFKGTSMEEVSLRAGIGKGTIYEYFGSKEDLFYACFDWFMKMTIDQAAEALKECTGSEEKLRTAARVWTEVVIRYIDFCPIPLEVWAMASTGSDNERFSTSLKEMYASFRTSIEEMLREGQASGEFRRDMDVTAIAIMLVSAFDGVLLQSLFDRSIHISSYMNSFLDVLVRGMKPDLRKG</sequence>
<dbReference type="InterPro" id="IPR011075">
    <property type="entry name" value="TetR_C"/>
</dbReference>
<accession>A0A317T8M2</accession>
<dbReference type="PROSITE" id="PS01081">
    <property type="entry name" value="HTH_TETR_1"/>
    <property type="match status" value="1"/>
</dbReference>
<organism evidence="6 7">
    <name type="scientific">Prosthecochloris marina</name>
    <dbReference type="NCBI Taxonomy" id="2017681"/>
    <lineage>
        <taxon>Bacteria</taxon>
        <taxon>Pseudomonadati</taxon>
        <taxon>Chlorobiota</taxon>
        <taxon>Chlorobiia</taxon>
        <taxon>Chlorobiales</taxon>
        <taxon>Chlorobiaceae</taxon>
        <taxon>Prosthecochloris</taxon>
    </lineage>
</organism>
<feature type="DNA-binding region" description="H-T-H motif" evidence="4">
    <location>
        <begin position="32"/>
        <end position="51"/>
    </location>
</feature>
<comment type="caution">
    <text evidence="6">The sequence shown here is derived from an EMBL/GenBank/DDBJ whole genome shotgun (WGS) entry which is preliminary data.</text>
</comment>
<evidence type="ECO:0000313" key="6">
    <source>
        <dbReference type="EMBL" id="PWW83099.1"/>
    </source>
</evidence>
<gene>
    <name evidence="6" type="ORF">CR164_00610</name>
</gene>
<dbReference type="SUPFAM" id="SSF46689">
    <property type="entry name" value="Homeodomain-like"/>
    <property type="match status" value="1"/>
</dbReference>
<keyword evidence="3" id="KW-0804">Transcription</keyword>
<dbReference type="GO" id="GO:0003677">
    <property type="term" value="F:DNA binding"/>
    <property type="evidence" value="ECO:0007669"/>
    <property type="project" value="UniProtKB-UniRule"/>
</dbReference>
<keyword evidence="2 4" id="KW-0238">DNA-binding</keyword>
<dbReference type="PROSITE" id="PS50977">
    <property type="entry name" value="HTH_TETR_2"/>
    <property type="match status" value="1"/>
</dbReference>
<proteinExistence type="predicted"/>
<evidence type="ECO:0000256" key="1">
    <source>
        <dbReference type="ARBA" id="ARBA00023015"/>
    </source>
</evidence>
<reference evidence="7" key="1">
    <citation type="submission" date="2017-10" db="EMBL/GenBank/DDBJ databases">
        <authorList>
            <person name="Gaisin V.A."/>
            <person name="Rysina M.S."/>
            <person name="Grouzdev D.S."/>
        </authorList>
    </citation>
    <scope>NUCLEOTIDE SEQUENCE [LARGE SCALE GENOMIC DNA]</scope>
    <source>
        <strain evidence="7">V1</strain>
    </source>
</reference>
<dbReference type="PRINTS" id="PR00455">
    <property type="entry name" value="HTHTETR"/>
</dbReference>
<dbReference type="Gene3D" id="1.10.357.10">
    <property type="entry name" value="Tetracycline Repressor, domain 2"/>
    <property type="match status" value="1"/>
</dbReference>
<dbReference type="Gene3D" id="1.10.10.60">
    <property type="entry name" value="Homeodomain-like"/>
    <property type="match status" value="1"/>
</dbReference>
<protein>
    <recommendedName>
        <fullName evidence="5">HTH tetR-type domain-containing protein</fullName>
    </recommendedName>
</protein>
<dbReference type="EMBL" id="PDNZ01000001">
    <property type="protein sequence ID" value="PWW83099.1"/>
    <property type="molecule type" value="Genomic_DNA"/>
</dbReference>
<dbReference type="PANTHER" id="PTHR47506">
    <property type="entry name" value="TRANSCRIPTIONAL REGULATORY PROTEIN"/>
    <property type="match status" value="1"/>
</dbReference>
<dbReference type="InterPro" id="IPR036271">
    <property type="entry name" value="Tet_transcr_reg_TetR-rel_C_sf"/>
</dbReference>
<dbReference type="InterPro" id="IPR001647">
    <property type="entry name" value="HTH_TetR"/>
</dbReference>
<dbReference type="PANTHER" id="PTHR47506:SF6">
    <property type="entry name" value="HTH-TYPE TRANSCRIPTIONAL REPRESSOR NEMR"/>
    <property type="match status" value="1"/>
</dbReference>
<dbReference type="SUPFAM" id="SSF48498">
    <property type="entry name" value="Tetracyclin repressor-like, C-terminal domain"/>
    <property type="match status" value="1"/>
</dbReference>
<dbReference type="Pfam" id="PF16925">
    <property type="entry name" value="TetR_C_13"/>
    <property type="match status" value="1"/>
</dbReference>
<dbReference type="RefSeq" id="WP_110021980.1">
    <property type="nucleotide sequence ID" value="NZ_PDNZ01000001.1"/>
</dbReference>
<evidence type="ECO:0000256" key="4">
    <source>
        <dbReference type="PROSITE-ProRule" id="PRU00335"/>
    </source>
</evidence>
<dbReference type="OrthoDB" id="9795242at2"/>
<keyword evidence="7" id="KW-1185">Reference proteome</keyword>
<evidence type="ECO:0000256" key="2">
    <source>
        <dbReference type="ARBA" id="ARBA00023125"/>
    </source>
</evidence>
<dbReference type="Pfam" id="PF00440">
    <property type="entry name" value="TetR_N"/>
    <property type="match status" value="1"/>
</dbReference>
<evidence type="ECO:0000313" key="7">
    <source>
        <dbReference type="Proteomes" id="UP000246278"/>
    </source>
</evidence>
<dbReference type="InterPro" id="IPR009057">
    <property type="entry name" value="Homeodomain-like_sf"/>
</dbReference>
<keyword evidence="1" id="KW-0805">Transcription regulation</keyword>
<evidence type="ECO:0000256" key="3">
    <source>
        <dbReference type="ARBA" id="ARBA00023163"/>
    </source>
</evidence>
<dbReference type="AlphaFoldDB" id="A0A317T8M2"/>